<dbReference type="UniPathway" id="UPA00115">
    <property type="reaction ID" value="UER00412"/>
</dbReference>
<dbReference type="NCBIfam" id="NF001924">
    <property type="entry name" value="PRK00702.1"/>
    <property type="match status" value="1"/>
</dbReference>
<dbReference type="GO" id="GO:0009052">
    <property type="term" value="P:pentose-phosphate shunt, non-oxidative branch"/>
    <property type="evidence" value="ECO:0007669"/>
    <property type="project" value="UniProtKB-UniRule"/>
</dbReference>
<dbReference type="InterPro" id="IPR020672">
    <property type="entry name" value="Ribose5P_isomerase_typA_subgr"/>
</dbReference>
<dbReference type="Pfam" id="PF06026">
    <property type="entry name" value="Rib_5-P_isom_A"/>
    <property type="match status" value="1"/>
</dbReference>
<dbReference type="InterPro" id="IPR037171">
    <property type="entry name" value="NagB/RpiA_transferase-like"/>
</dbReference>
<comment type="subunit">
    <text evidence="3">Homodimer.</text>
</comment>
<reference evidence="4 5" key="1">
    <citation type="submission" date="2019-11" db="EMBL/GenBank/DDBJ databases">
        <authorList>
            <person name="Zheng R.K."/>
            <person name="Sun C.M."/>
        </authorList>
    </citation>
    <scope>NUCLEOTIDE SEQUENCE [LARGE SCALE GENOMIC DNA]</scope>
    <source>
        <strain evidence="4 5">WC007</strain>
    </source>
</reference>
<sequence length="224" mass="24220">MNYEKEKELASAESVKLVKDGMVVGLGSGSTAAYMVKELGKRVASGLSIVGVPSSENTRLLAIENGIPLKEFGEIKKIDINIDGADEFDPYLRLIKGGGGALLREKILAHNSKVNIIIADSGKQVKRLGAFKLPVEVIPFAASKIKEELTLLNLSPVLRKVDGSVFVTDEQNYILDIDISNQTNLTNLEIKLKSIPGLVETGLFIETTSKVIMGVVDKTVVLQK</sequence>
<dbReference type="GO" id="GO:0004751">
    <property type="term" value="F:ribose-5-phosphate isomerase activity"/>
    <property type="evidence" value="ECO:0007669"/>
    <property type="project" value="UniProtKB-UniRule"/>
</dbReference>
<proteinExistence type="inferred from homology"/>
<dbReference type="NCBIfam" id="TIGR00021">
    <property type="entry name" value="rpiA"/>
    <property type="match status" value="1"/>
</dbReference>
<dbReference type="KEGG" id="mcos:GM418_18775"/>
<evidence type="ECO:0000313" key="4">
    <source>
        <dbReference type="EMBL" id="QGY45641.1"/>
    </source>
</evidence>
<gene>
    <name evidence="3 4" type="primary">rpiA</name>
    <name evidence="4" type="ORF">GM418_18775</name>
</gene>
<dbReference type="Gene3D" id="3.30.70.260">
    <property type="match status" value="1"/>
</dbReference>
<dbReference type="SUPFAM" id="SSF100950">
    <property type="entry name" value="NagB/RpiA/CoA transferase-like"/>
    <property type="match status" value="1"/>
</dbReference>
<dbReference type="EMBL" id="CP046401">
    <property type="protein sequence ID" value="QGY45641.1"/>
    <property type="molecule type" value="Genomic_DNA"/>
</dbReference>
<evidence type="ECO:0000256" key="3">
    <source>
        <dbReference type="HAMAP-Rule" id="MF_00170"/>
    </source>
</evidence>
<comment type="similarity">
    <text evidence="3">Belongs to the ribose 5-phosphate isomerase family.</text>
</comment>
<comment type="pathway">
    <text evidence="3">Carbohydrate degradation; pentose phosphate pathway; D-ribose 5-phosphate from D-ribulose 5-phosphate (non-oxidative stage): step 1/1.</text>
</comment>
<dbReference type="CDD" id="cd01398">
    <property type="entry name" value="RPI_A"/>
    <property type="match status" value="1"/>
</dbReference>
<comment type="catalytic activity">
    <reaction evidence="1 3">
        <text>aldehydo-D-ribose 5-phosphate = D-ribulose 5-phosphate</text>
        <dbReference type="Rhea" id="RHEA:14657"/>
        <dbReference type="ChEBI" id="CHEBI:58121"/>
        <dbReference type="ChEBI" id="CHEBI:58273"/>
        <dbReference type="EC" id="5.3.1.6"/>
    </reaction>
</comment>
<dbReference type="RefSeq" id="WP_158868784.1">
    <property type="nucleotide sequence ID" value="NZ_CP046401.1"/>
</dbReference>
<dbReference type="PANTHER" id="PTHR11934:SF0">
    <property type="entry name" value="RIBOSE-5-PHOSPHATE ISOMERASE"/>
    <property type="match status" value="1"/>
</dbReference>
<feature type="binding site" evidence="3">
    <location>
        <begin position="28"/>
        <end position="31"/>
    </location>
    <ligand>
        <name>substrate</name>
    </ligand>
</feature>
<dbReference type="Gene3D" id="3.40.50.1360">
    <property type="match status" value="1"/>
</dbReference>
<protein>
    <recommendedName>
        <fullName evidence="3">Ribose-5-phosphate isomerase A</fullName>
        <ecNumber evidence="3">5.3.1.6</ecNumber>
    </recommendedName>
    <alternativeName>
        <fullName evidence="3">Phosphoriboisomerase A</fullName>
        <shortName evidence="3">PRI</shortName>
    </alternativeName>
</protein>
<dbReference type="SUPFAM" id="SSF75445">
    <property type="entry name" value="D-ribose-5-phosphate isomerase (RpiA), lid domain"/>
    <property type="match status" value="1"/>
</dbReference>
<name>A0A6I6JT51_9BACT</name>
<comment type="function">
    <text evidence="3">Catalyzes the reversible conversion of ribose-5-phosphate to ribulose 5-phosphate.</text>
</comment>
<keyword evidence="2 3" id="KW-0413">Isomerase</keyword>
<dbReference type="EC" id="5.3.1.6" evidence="3"/>
<evidence type="ECO:0000313" key="5">
    <source>
        <dbReference type="Proteomes" id="UP000428260"/>
    </source>
</evidence>
<dbReference type="InterPro" id="IPR004788">
    <property type="entry name" value="Ribose5P_isomerase_type_A"/>
</dbReference>
<feature type="active site" description="Proton acceptor" evidence="3">
    <location>
        <position position="105"/>
    </location>
</feature>
<dbReference type="GO" id="GO:0006014">
    <property type="term" value="P:D-ribose metabolic process"/>
    <property type="evidence" value="ECO:0007669"/>
    <property type="project" value="TreeGrafter"/>
</dbReference>
<dbReference type="FunFam" id="3.40.50.1360:FF:000001">
    <property type="entry name" value="Ribose-5-phosphate isomerase A"/>
    <property type="match status" value="1"/>
</dbReference>
<feature type="binding site" evidence="3">
    <location>
        <begin position="96"/>
        <end position="99"/>
    </location>
    <ligand>
        <name>substrate</name>
    </ligand>
</feature>
<feature type="binding site" evidence="3">
    <location>
        <begin position="83"/>
        <end position="86"/>
    </location>
    <ligand>
        <name>substrate</name>
    </ligand>
</feature>
<accession>A0A6I6JT51</accession>
<dbReference type="AlphaFoldDB" id="A0A6I6JT51"/>
<feature type="binding site" evidence="3">
    <location>
        <position position="123"/>
    </location>
    <ligand>
        <name>substrate</name>
    </ligand>
</feature>
<evidence type="ECO:0000256" key="1">
    <source>
        <dbReference type="ARBA" id="ARBA00001713"/>
    </source>
</evidence>
<organism evidence="4 5">
    <name type="scientific">Maribellus comscasis</name>
    <dbReference type="NCBI Taxonomy" id="2681766"/>
    <lineage>
        <taxon>Bacteria</taxon>
        <taxon>Pseudomonadati</taxon>
        <taxon>Bacteroidota</taxon>
        <taxon>Bacteroidia</taxon>
        <taxon>Marinilabiliales</taxon>
        <taxon>Prolixibacteraceae</taxon>
        <taxon>Maribellus</taxon>
    </lineage>
</organism>
<dbReference type="GO" id="GO:0005829">
    <property type="term" value="C:cytosol"/>
    <property type="evidence" value="ECO:0007669"/>
    <property type="project" value="TreeGrafter"/>
</dbReference>
<evidence type="ECO:0000256" key="2">
    <source>
        <dbReference type="ARBA" id="ARBA00023235"/>
    </source>
</evidence>
<dbReference type="Proteomes" id="UP000428260">
    <property type="component" value="Chromosome"/>
</dbReference>
<dbReference type="PANTHER" id="PTHR11934">
    <property type="entry name" value="RIBOSE-5-PHOSPHATE ISOMERASE"/>
    <property type="match status" value="1"/>
</dbReference>
<keyword evidence="5" id="KW-1185">Reference proteome</keyword>
<dbReference type="HAMAP" id="MF_00170">
    <property type="entry name" value="Rib_5P_isom_A"/>
    <property type="match status" value="1"/>
</dbReference>